<dbReference type="STRING" id="126957.T1J2Z2"/>
<keyword evidence="3" id="KW-1185">Reference proteome</keyword>
<evidence type="ECO:0000313" key="2">
    <source>
        <dbReference type="EnsemblMetazoa" id="SMAR007947-PA"/>
    </source>
</evidence>
<reference evidence="3" key="1">
    <citation type="submission" date="2011-05" db="EMBL/GenBank/DDBJ databases">
        <authorList>
            <person name="Richards S.R."/>
            <person name="Qu J."/>
            <person name="Jiang H."/>
            <person name="Jhangiani S.N."/>
            <person name="Agravi P."/>
            <person name="Goodspeed R."/>
            <person name="Gross S."/>
            <person name="Mandapat C."/>
            <person name="Jackson L."/>
            <person name="Mathew T."/>
            <person name="Pu L."/>
            <person name="Thornton R."/>
            <person name="Saada N."/>
            <person name="Wilczek-Boney K.B."/>
            <person name="Lee S."/>
            <person name="Kovar C."/>
            <person name="Wu Y."/>
            <person name="Scherer S.E."/>
            <person name="Worley K.C."/>
            <person name="Muzny D.M."/>
            <person name="Gibbs R."/>
        </authorList>
    </citation>
    <scope>NUCLEOTIDE SEQUENCE</scope>
    <source>
        <strain evidence="3">Brora</strain>
    </source>
</reference>
<dbReference type="HOGENOM" id="CLU_056812_0_0_1"/>
<dbReference type="CDD" id="cd07987">
    <property type="entry name" value="LPLAT_MGAT-like"/>
    <property type="match status" value="1"/>
</dbReference>
<dbReference type="eggNOG" id="KOG4321">
    <property type="taxonomic scope" value="Eukaryota"/>
</dbReference>
<accession>T1J2Z2</accession>
<organism evidence="2 3">
    <name type="scientific">Strigamia maritima</name>
    <name type="common">European centipede</name>
    <name type="synonym">Geophilus maritimus</name>
    <dbReference type="NCBI Taxonomy" id="126957"/>
    <lineage>
        <taxon>Eukaryota</taxon>
        <taxon>Metazoa</taxon>
        <taxon>Ecdysozoa</taxon>
        <taxon>Arthropoda</taxon>
        <taxon>Myriapoda</taxon>
        <taxon>Chilopoda</taxon>
        <taxon>Pleurostigmophora</taxon>
        <taxon>Geophilomorpha</taxon>
        <taxon>Linotaeniidae</taxon>
        <taxon>Strigamia</taxon>
    </lineage>
</organism>
<dbReference type="EMBL" id="JH431814">
    <property type="status" value="NOT_ANNOTATED_CDS"/>
    <property type="molecule type" value="Genomic_DNA"/>
</dbReference>
<keyword evidence="1" id="KW-1133">Transmembrane helix</keyword>
<feature type="transmembrane region" description="Helical" evidence="1">
    <location>
        <begin position="53"/>
        <end position="76"/>
    </location>
</feature>
<dbReference type="EnsemblMetazoa" id="SMAR007947-RA">
    <property type="protein sequence ID" value="SMAR007947-PA"/>
    <property type="gene ID" value="SMAR007947"/>
</dbReference>
<dbReference type="PhylomeDB" id="T1J2Z2"/>
<dbReference type="AlphaFoldDB" id="T1J2Z2"/>
<reference evidence="2" key="2">
    <citation type="submission" date="2015-02" db="UniProtKB">
        <authorList>
            <consortium name="EnsemblMetazoa"/>
        </authorList>
    </citation>
    <scope>IDENTIFICATION</scope>
</reference>
<protein>
    <recommendedName>
        <fullName evidence="4">Phospholipid/glycerol acyltransferase domain-containing protein</fullName>
    </recommendedName>
</protein>
<dbReference type="PANTHER" id="PTHR22753">
    <property type="entry name" value="TRANSMEMBRANE PROTEIN 68"/>
    <property type="match status" value="1"/>
</dbReference>
<proteinExistence type="predicted"/>
<sequence length="360" mass="40552">MKPLPANISLFYMLKTSVPSTNYTFNSTSDYEDPVVNFLFAITSKTAAEYALIAIYIVLFVTIGLPIIGSLLFLILNHVAAWSIFKLYCLKYKLQHGKPGIDEDAARKTIWKWWYWVSKIWFGYELIGLEVLPPDEPVIFIVLHGATPAAIGSGNAIIAKYRQQHPYAIIDKGHANHPITRDYFKMFNWGAYSREECVKILQDGNDIAIMPGGNLELRYSDSNYNIVWGNRKGFAHVAKEAKVASTAIVPIFCINLNEAFWTPYIIQKFAQSRVAPKGFAFAWGGLPVKLTSIVGKPITYDESKTAEDIFNETLSALKELIALNQRIPGNKFCALLDRFRKIKPKTNYPNILNKVANISA</sequence>
<evidence type="ECO:0008006" key="4">
    <source>
        <dbReference type="Google" id="ProtNLM"/>
    </source>
</evidence>
<dbReference type="Proteomes" id="UP000014500">
    <property type="component" value="Unassembled WGS sequence"/>
</dbReference>
<evidence type="ECO:0000313" key="3">
    <source>
        <dbReference type="Proteomes" id="UP000014500"/>
    </source>
</evidence>
<evidence type="ECO:0000256" key="1">
    <source>
        <dbReference type="SAM" id="Phobius"/>
    </source>
</evidence>
<dbReference type="PANTHER" id="PTHR22753:SF14">
    <property type="entry name" value="MONOACYLGLYCEROL_DIACYLGLYCEROL O-ACYLTRANSFERASE"/>
    <property type="match status" value="1"/>
</dbReference>
<dbReference type="OMA" id="CLYIWKK"/>
<keyword evidence="1" id="KW-0472">Membrane</keyword>
<dbReference type="GO" id="GO:0016020">
    <property type="term" value="C:membrane"/>
    <property type="evidence" value="ECO:0007669"/>
    <property type="project" value="TreeGrafter"/>
</dbReference>
<name>T1J2Z2_STRMM</name>
<keyword evidence="1" id="KW-0812">Transmembrane</keyword>